<evidence type="ECO:0000313" key="11">
    <source>
        <dbReference type="EMBL" id="HIU53908.1"/>
    </source>
</evidence>
<keyword evidence="4 8" id="KW-0274">FAD</keyword>
<dbReference type="InterPro" id="IPR036188">
    <property type="entry name" value="FAD/NAD-bd_sf"/>
</dbReference>
<dbReference type="PRINTS" id="PR00368">
    <property type="entry name" value="FADPNR"/>
</dbReference>
<evidence type="ECO:0000256" key="8">
    <source>
        <dbReference type="RuleBase" id="RU003880"/>
    </source>
</evidence>
<dbReference type="Pfam" id="PF07992">
    <property type="entry name" value="Pyr_redox_2"/>
    <property type="match status" value="1"/>
</dbReference>
<evidence type="ECO:0000256" key="5">
    <source>
        <dbReference type="ARBA" id="ARBA00023002"/>
    </source>
</evidence>
<dbReference type="PRINTS" id="PR00469">
    <property type="entry name" value="PNDRDTASEII"/>
</dbReference>
<dbReference type="InterPro" id="IPR023753">
    <property type="entry name" value="FAD/NAD-binding_dom"/>
</dbReference>
<evidence type="ECO:0000313" key="12">
    <source>
        <dbReference type="Proteomes" id="UP000824107"/>
    </source>
</evidence>
<dbReference type="Gene3D" id="3.50.50.60">
    <property type="entry name" value="FAD/NAD(P)-binding domain"/>
    <property type="match status" value="2"/>
</dbReference>
<dbReference type="AlphaFoldDB" id="A0A9D1M4V5"/>
<keyword evidence="7 8" id="KW-0676">Redox-active center</keyword>
<comment type="subunit">
    <text evidence="8">Homodimer.</text>
</comment>
<reference evidence="11" key="1">
    <citation type="submission" date="2020-10" db="EMBL/GenBank/DDBJ databases">
        <authorList>
            <person name="Gilroy R."/>
        </authorList>
    </citation>
    <scope>NUCLEOTIDE SEQUENCE</scope>
    <source>
        <strain evidence="11">ChiW3-316</strain>
    </source>
</reference>
<evidence type="ECO:0000259" key="10">
    <source>
        <dbReference type="Pfam" id="PF07992"/>
    </source>
</evidence>
<evidence type="ECO:0000256" key="4">
    <source>
        <dbReference type="ARBA" id="ARBA00022827"/>
    </source>
</evidence>
<accession>A0A9D1M4V5</accession>
<dbReference type="GO" id="GO:0004791">
    <property type="term" value="F:thioredoxin-disulfide reductase (NADPH) activity"/>
    <property type="evidence" value="ECO:0007669"/>
    <property type="project" value="UniProtKB-UniRule"/>
</dbReference>
<evidence type="ECO:0000256" key="9">
    <source>
        <dbReference type="RuleBase" id="RU003881"/>
    </source>
</evidence>
<name>A0A9D1M4V5_9PROT</name>
<comment type="cofactor">
    <cofactor evidence="9">
        <name>FAD</name>
        <dbReference type="ChEBI" id="CHEBI:57692"/>
    </cofactor>
    <text evidence="9">Binds 1 FAD per subunit.</text>
</comment>
<comment type="caution">
    <text evidence="11">The sequence shown here is derived from an EMBL/GenBank/DDBJ whole genome shotgun (WGS) entry which is preliminary data.</text>
</comment>
<dbReference type="NCBIfam" id="TIGR01292">
    <property type="entry name" value="TRX_reduct"/>
    <property type="match status" value="1"/>
</dbReference>
<proteinExistence type="inferred from homology"/>
<evidence type="ECO:0000256" key="3">
    <source>
        <dbReference type="ARBA" id="ARBA00022630"/>
    </source>
</evidence>
<reference evidence="11" key="2">
    <citation type="journal article" date="2021" name="PeerJ">
        <title>Extensive microbial diversity within the chicken gut microbiome revealed by metagenomics and culture.</title>
        <authorList>
            <person name="Gilroy R."/>
            <person name="Ravi A."/>
            <person name="Getino M."/>
            <person name="Pursley I."/>
            <person name="Horton D.L."/>
            <person name="Alikhan N.F."/>
            <person name="Baker D."/>
            <person name="Gharbi K."/>
            <person name="Hall N."/>
            <person name="Watson M."/>
            <person name="Adriaenssens E.M."/>
            <person name="Foster-Nyarko E."/>
            <person name="Jarju S."/>
            <person name="Secka A."/>
            <person name="Antonio M."/>
            <person name="Oren A."/>
            <person name="Chaudhuri R.R."/>
            <person name="La Ragione R."/>
            <person name="Hildebrand F."/>
            <person name="Pallen M.J."/>
        </authorList>
    </citation>
    <scope>NUCLEOTIDE SEQUENCE</scope>
    <source>
        <strain evidence="11">ChiW3-316</strain>
    </source>
</reference>
<comment type="similarity">
    <text evidence="1 8">Belongs to the class-II pyridine nucleotide-disulfide oxidoreductase family.</text>
</comment>
<evidence type="ECO:0000256" key="1">
    <source>
        <dbReference type="ARBA" id="ARBA00009333"/>
    </source>
</evidence>
<evidence type="ECO:0000256" key="6">
    <source>
        <dbReference type="ARBA" id="ARBA00023157"/>
    </source>
</evidence>
<dbReference type="GO" id="GO:0019430">
    <property type="term" value="P:removal of superoxide radicals"/>
    <property type="evidence" value="ECO:0007669"/>
    <property type="project" value="UniProtKB-UniRule"/>
</dbReference>
<keyword evidence="3 8" id="KW-0285">Flavoprotein</keyword>
<dbReference type="InterPro" id="IPR008255">
    <property type="entry name" value="Pyr_nucl-diS_OxRdtase_2_AS"/>
</dbReference>
<dbReference type="SUPFAM" id="SSF51905">
    <property type="entry name" value="FAD/NAD(P)-binding domain"/>
    <property type="match status" value="1"/>
</dbReference>
<dbReference type="EC" id="1.8.1.9" evidence="8"/>
<dbReference type="Proteomes" id="UP000824107">
    <property type="component" value="Unassembled WGS sequence"/>
</dbReference>
<keyword evidence="6" id="KW-1015">Disulfide bond</keyword>
<feature type="domain" description="FAD/NAD(P)-binding" evidence="10">
    <location>
        <begin position="7"/>
        <end position="298"/>
    </location>
</feature>
<keyword evidence="5 8" id="KW-0560">Oxidoreductase</keyword>
<gene>
    <name evidence="11" type="primary">trxB</name>
    <name evidence="11" type="ORF">IAD20_07505</name>
</gene>
<dbReference type="InterPro" id="IPR050097">
    <property type="entry name" value="Ferredoxin-NADP_redctase_2"/>
</dbReference>
<organism evidence="11 12">
    <name type="scientific">Candidatus Scatocola faecipullorum</name>
    <dbReference type="NCBI Taxonomy" id="2840917"/>
    <lineage>
        <taxon>Bacteria</taxon>
        <taxon>Pseudomonadati</taxon>
        <taxon>Pseudomonadota</taxon>
        <taxon>Alphaproteobacteria</taxon>
        <taxon>Rhodospirillales</taxon>
        <taxon>Rhodospirillaceae</taxon>
        <taxon>Rhodospirillaceae incertae sedis</taxon>
        <taxon>Candidatus Scatocola</taxon>
    </lineage>
</organism>
<evidence type="ECO:0000256" key="7">
    <source>
        <dbReference type="ARBA" id="ARBA00023284"/>
    </source>
</evidence>
<protein>
    <recommendedName>
        <fullName evidence="2 8">Thioredoxin reductase</fullName>
        <ecNumber evidence="8">1.8.1.9</ecNumber>
    </recommendedName>
</protein>
<keyword evidence="9" id="KW-0521">NADP</keyword>
<dbReference type="PANTHER" id="PTHR48105">
    <property type="entry name" value="THIOREDOXIN REDUCTASE 1-RELATED-RELATED"/>
    <property type="match status" value="1"/>
</dbReference>
<dbReference type="EMBL" id="DVNC01000051">
    <property type="protein sequence ID" value="HIU53908.1"/>
    <property type="molecule type" value="Genomic_DNA"/>
</dbReference>
<comment type="catalytic activity">
    <reaction evidence="8">
        <text>[thioredoxin]-dithiol + NADP(+) = [thioredoxin]-disulfide + NADPH + H(+)</text>
        <dbReference type="Rhea" id="RHEA:20345"/>
        <dbReference type="Rhea" id="RHEA-COMP:10698"/>
        <dbReference type="Rhea" id="RHEA-COMP:10700"/>
        <dbReference type="ChEBI" id="CHEBI:15378"/>
        <dbReference type="ChEBI" id="CHEBI:29950"/>
        <dbReference type="ChEBI" id="CHEBI:50058"/>
        <dbReference type="ChEBI" id="CHEBI:57783"/>
        <dbReference type="ChEBI" id="CHEBI:58349"/>
        <dbReference type="EC" id="1.8.1.9"/>
    </reaction>
</comment>
<dbReference type="GO" id="GO:0005737">
    <property type="term" value="C:cytoplasm"/>
    <property type="evidence" value="ECO:0007669"/>
    <property type="project" value="InterPro"/>
</dbReference>
<sequence length="321" mass="34430">MAEYKSKILIIGSGPAGYTAGIYAARAGLSATIVSGPQPGGQLTITTDVENFPGFPTPVAGTQLMEDMRQQALKLGVEIVEDRITEVDFKRRPFECNSENHNLFVGDTVIIATGASARWLGLPSEEKFRGFGVSGCATCDGFFYRGRDVAVVGGGNTAVEEAIYLTNFANSVTLIHRRDSLRADKIMQERLMNNRKINVEWDSVVEEVVGTENPLGVTGVKVKNVKTDAVKELPVEGLFIAIGHHPNTDIFKGQIDMDPEGYIITKPDSCQTSVEGVFAAGDVQSGKFRQAVIAAGNGCHASLEAERYIAALNDENAASAV</sequence>
<evidence type="ECO:0000256" key="2">
    <source>
        <dbReference type="ARBA" id="ARBA00018719"/>
    </source>
</evidence>
<dbReference type="PROSITE" id="PS00573">
    <property type="entry name" value="PYRIDINE_REDOX_2"/>
    <property type="match status" value="1"/>
</dbReference>
<dbReference type="InterPro" id="IPR005982">
    <property type="entry name" value="Thioredox_Rdtase"/>
</dbReference>